<feature type="domain" description="ABC-type glycine betaine transport system substrate-binding" evidence="2">
    <location>
        <begin position="30"/>
        <end position="302"/>
    </location>
</feature>
<dbReference type="Pfam" id="PF04069">
    <property type="entry name" value="OpuAC"/>
    <property type="match status" value="1"/>
</dbReference>
<evidence type="ECO:0000313" key="3">
    <source>
        <dbReference type="EMBL" id="AGY92176.1"/>
    </source>
</evidence>
<dbReference type="eggNOG" id="COG2113">
    <property type="taxonomic scope" value="Bacteria"/>
</dbReference>
<keyword evidence="1" id="KW-0732">Signal</keyword>
<keyword evidence="4" id="KW-1185">Reference proteome</keyword>
<dbReference type="GO" id="GO:0043190">
    <property type="term" value="C:ATP-binding cassette (ABC) transporter complex"/>
    <property type="evidence" value="ECO:0007669"/>
    <property type="project" value="InterPro"/>
</dbReference>
<dbReference type="STRING" id="1335757.SPICUR_06020"/>
<dbReference type="PATRIC" id="fig|1335757.3.peg.1179"/>
<dbReference type="EMBL" id="CP005990">
    <property type="protein sequence ID" value="AGY92176.1"/>
    <property type="molecule type" value="Genomic_DNA"/>
</dbReference>
<dbReference type="Gene3D" id="3.40.190.10">
    <property type="entry name" value="Periplasmic binding protein-like II"/>
    <property type="match status" value="1"/>
</dbReference>
<dbReference type="Gene3D" id="3.40.190.100">
    <property type="entry name" value="Glycine betaine-binding periplasmic protein, domain 2"/>
    <property type="match status" value="1"/>
</dbReference>
<reference evidence="3 4" key="1">
    <citation type="journal article" date="2013" name="BMC Genomics">
        <title>Genomes of "Spiribacter", a streamlined, successful halophilic bacterium.</title>
        <authorList>
            <person name="Lopez-Perez M."/>
            <person name="Ghai R."/>
            <person name="Leon M.J."/>
            <person name="Rodriguez-Olmos A."/>
            <person name="Copa-Patino J.L."/>
            <person name="Soliveri J."/>
            <person name="Sanchez-Porro C."/>
            <person name="Ventosa A."/>
            <person name="Rodriguez-Valera F."/>
        </authorList>
    </citation>
    <scope>NUCLEOTIDE SEQUENCE [LARGE SCALE GENOMIC DNA]</scope>
    <source>
        <strain evidence="3 4">UAH-SP71</strain>
    </source>
</reference>
<dbReference type="GO" id="GO:0022857">
    <property type="term" value="F:transmembrane transporter activity"/>
    <property type="evidence" value="ECO:0007669"/>
    <property type="project" value="InterPro"/>
</dbReference>
<feature type="chain" id="PRO_5004664590" description="ABC-type glycine betaine transport system substrate-binding domain-containing protein" evidence="1">
    <location>
        <begin position="27"/>
        <end position="324"/>
    </location>
</feature>
<name>U5T4I2_9GAMM</name>
<dbReference type="Proteomes" id="UP000017640">
    <property type="component" value="Chromosome"/>
</dbReference>
<gene>
    <name evidence="3" type="ORF">SPICUR_06020</name>
</gene>
<dbReference type="InterPro" id="IPR007210">
    <property type="entry name" value="ABC_Gly_betaine_transp_sub-bd"/>
</dbReference>
<accession>U5T4I2</accession>
<proteinExistence type="predicted"/>
<feature type="signal peptide" evidence="1">
    <location>
        <begin position="1"/>
        <end position="26"/>
    </location>
</feature>
<sequence>MELTMSKRPLYALALAGAMVPMAANAECGEVSVAEMNWTSGGIMTGVTEFLLEQGYGCDVTVVPSATTTAITSLAENNEPDIVPEMWVNSAPLYFELAEEGKVMKASDAFSKGGTEHWLVPSYLVEEHPELATIEGVLNNPELVGARFHNCPDGWGCRIVNDSLKEAFELEDNGIEVFNHGSGETLQAAMASAYEAEEPYFGYYWGPTAPLGKYDFVSIDLGPYNSDVHDCNQNPECDEVGVSSFPSASVFNVVTADLAEREPEAYQLMQNVTFDNDVMNGMLAWHSDNEASVDEAVVYYLQNNQDEWMSWLSEDARANVAGMF</sequence>
<dbReference type="KEGG" id="spiu:SPICUR_06020"/>
<evidence type="ECO:0000259" key="2">
    <source>
        <dbReference type="Pfam" id="PF04069"/>
    </source>
</evidence>
<organism evidence="3 4">
    <name type="scientific">Spiribacter curvatus</name>
    <dbReference type="NCBI Taxonomy" id="1335757"/>
    <lineage>
        <taxon>Bacteria</taxon>
        <taxon>Pseudomonadati</taxon>
        <taxon>Pseudomonadota</taxon>
        <taxon>Gammaproteobacteria</taxon>
        <taxon>Chromatiales</taxon>
        <taxon>Ectothiorhodospiraceae</taxon>
        <taxon>Spiribacter</taxon>
    </lineage>
</organism>
<dbReference type="SUPFAM" id="SSF53850">
    <property type="entry name" value="Periplasmic binding protein-like II"/>
    <property type="match status" value="1"/>
</dbReference>
<dbReference type="AlphaFoldDB" id="U5T4I2"/>
<evidence type="ECO:0000313" key="4">
    <source>
        <dbReference type="Proteomes" id="UP000017640"/>
    </source>
</evidence>
<protein>
    <recommendedName>
        <fullName evidence="2">ABC-type glycine betaine transport system substrate-binding domain-containing protein</fullName>
    </recommendedName>
</protein>
<evidence type="ECO:0000256" key="1">
    <source>
        <dbReference type="SAM" id="SignalP"/>
    </source>
</evidence>
<dbReference type="HOGENOM" id="CLU_072510_0_0_6"/>